<keyword evidence="2 6" id="KW-0889">Transcription antitermination</keyword>
<name>A0A4R6LUD7_9FIRM</name>
<dbReference type="PANTHER" id="PTHR11078:SF3">
    <property type="entry name" value="ANTITERMINATION NUSB DOMAIN-CONTAINING PROTEIN"/>
    <property type="match status" value="1"/>
</dbReference>
<evidence type="ECO:0000313" key="9">
    <source>
        <dbReference type="Proteomes" id="UP000295064"/>
    </source>
</evidence>
<dbReference type="EMBL" id="SNWX01000006">
    <property type="protein sequence ID" value="TDO92291.1"/>
    <property type="molecule type" value="Genomic_DNA"/>
</dbReference>
<feature type="domain" description="NusB/RsmB/TIM44" evidence="7">
    <location>
        <begin position="7"/>
        <end position="133"/>
    </location>
</feature>
<dbReference type="InterPro" id="IPR006027">
    <property type="entry name" value="NusB_RsmB_TIM44"/>
</dbReference>
<dbReference type="NCBIfam" id="TIGR01951">
    <property type="entry name" value="nusB"/>
    <property type="match status" value="1"/>
</dbReference>
<dbReference type="InterPro" id="IPR011605">
    <property type="entry name" value="NusB_fam"/>
</dbReference>
<dbReference type="OrthoDB" id="9811381at2"/>
<evidence type="ECO:0000256" key="1">
    <source>
        <dbReference type="ARBA" id="ARBA00005952"/>
    </source>
</evidence>
<dbReference type="Pfam" id="PF01029">
    <property type="entry name" value="NusB"/>
    <property type="match status" value="1"/>
</dbReference>
<keyword evidence="4 6" id="KW-0805">Transcription regulation</keyword>
<dbReference type="GO" id="GO:0005829">
    <property type="term" value="C:cytosol"/>
    <property type="evidence" value="ECO:0007669"/>
    <property type="project" value="TreeGrafter"/>
</dbReference>
<gene>
    <name evidence="6" type="primary">nusB</name>
    <name evidence="8" type="ORF">DFR79_106104</name>
</gene>
<comment type="function">
    <text evidence="6">Involved in transcription antitermination. Required for transcription of ribosomal RNA (rRNA) genes. Binds specifically to the boxA antiterminator sequence of the ribosomal RNA (rrn) operons.</text>
</comment>
<evidence type="ECO:0000313" key="8">
    <source>
        <dbReference type="EMBL" id="TDO92291.1"/>
    </source>
</evidence>
<dbReference type="PANTHER" id="PTHR11078">
    <property type="entry name" value="N UTILIZATION SUBSTANCE PROTEIN B-RELATED"/>
    <property type="match status" value="1"/>
</dbReference>
<accession>A0A4R6LUD7</accession>
<evidence type="ECO:0000256" key="2">
    <source>
        <dbReference type="ARBA" id="ARBA00022814"/>
    </source>
</evidence>
<dbReference type="RefSeq" id="WP_133514534.1">
    <property type="nucleotide sequence ID" value="NZ_SNWX01000006.1"/>
</dbReference>
<proteinExistence type="inferred from homology"/>
<protein>
    <recommendedName>
        <fullName evidence="6">Transcription antitermination protein NusB</fullName>
    </recommendedName>
    <alternativeName>
        <fullName evidence="6">Antitermination factor NusB</fullName>
    </alternativeName>
</protein>
<keyword evidence="3 6" id="KW-0694">RNA-binding</keyword>
<organism evidence="8 9">
    <name type="scientific">Halanaerobium saccharolyticum</name>
    <dbReference type="NCBI Taxonomy" id="43595"/>
    <lineage>
        <taxon>Bacteria</taxon>
        <taxon>Bacillati</taxon>
        <taxon>Bacillota</taxon>
        <taxon>Clostridia</taxon>
        <taxon>Halanaerobiales</taxon>
        <taxon>Halanaerobiaceae</taxon>
        <taxon>Halanaerobium</taxon>
    </lineage>
</organism>
<evidence type="ECO:0000259" key="7">
    <source>
        <dbReference type="Pfam" id="PF01029"/>
    </source>
</evidence>
<evidence type="ECO:0000256" key="4">
    <source>
        <dbReference type="ARBA" id="ARBA00023015"/>
    </source>
</evidence>
<comment type="similarity">
    <text evidence="1 6">Belongs to the NusB family.</text>
</comment>
<evidence type="ECO:0000256" key="3">
    <source>
        <dbReference type="ARBA" id="ARBA00022884"/>
    </source>
</evidence>
<evidence type="ECO:0000256" key="5">
    <source>
        <dbReference type="ARBA" id="ARBA00023163"/>
    </source>
</evidence>
<evidence type="ECO:0000256" key="6">
    <source>
        <dbReference type="HAMAP-Rule" id="MF_00073"/>
    </source>
</evidence>
<dbReference type="InterPro" id="IPR035926">
    <property type="entry name" value="NusB-like_sf"/>
</dbReference>
<reference evidence="8 9" key="1">
    <citation type="submission" date="2019-03" db="EMBL/GenBank/DDBJ databases">
        <title>Subsurface microbial communities from deep shales in Ohio and West Virginia, USA.</title>
        <authorList>
            <person name="Wrighton K."/>
        </authorList>
    </citation>
    <scope>NUCLEOTIDE SEQUENCE [LARGE SCALE GENOMIC DNA]</scope>
    <source>
        <strain evidence="8 9">MA284_T2</strain>
    </source>
</reference>
<dbReference type="GO" id="GO:0031564">
    <property type="term" value="P:transcription antitermination"/>
    <property type="evidence" value="ECO:0007669"/>
    <property type="project" value="UniProtKB-KW"/>
</dbReference>
<keyword evidence="5 6" id="KW-0804">Transcription</keyword>
<dbReference type="SUPFAM" id="SSF48013">
    <property type="entry name" value="NusB-like"/>
    <property type="match status" value="1"/>
</dbReference>
<sequence length="133" mass="15377">MQKVSRHKQRVWVLQILYGLDIRKKLDLENSKKSYSNFIAEKGVLEENLYAEELLEGIIMELELLDAQIDQYAINWNIERMPAIDRNILRIAAYEIQHDIPVKVAINEAVKIAKKYADDSSPSFINGILSKFA</sequence>
<comment type="caution">
    <text evidence="8">The sequence shown here is derived from an EMBL/GenBank/DDBJ whole genome shotgun (WGS) entry which is preliminary data.</text>
</comment>
<dbReference type="GO" id="GO:0006353">
    <property type="term" value="P:DNA-templated transcription termination"/>
    <property type="evidence" value="ECO:0007669"/>
    <property type="project" value="UniProtKB-UniRule"/>
</dbReference>
<dbReference type="GO" id="GO:0003723">
    <property type="term" value="F:RNA binding"/>
    <property type="evidence" value="ECO:0007669"/>
    <property type="project" value="UniProtKB-UniRule"/>
</dbReference>
<dbReference type="Gene3D" id="1.10.940.10">
    <property type="entry name" value="NusB-like"/>
    <property type="match status" value="1"/>
</dbReference>
<dbReference type="Proteomes" id="UP000295064">
    <property type="component" value="Unassembled WGS sequence"/>
</dbReference>
<dbReference type="HAMAP" id="MF_00073">
    <property type="entry name" value="NusB"/>
    <property type="match status" value="1"/>
</dbReference>
<dbReference type="AlphaFoldDB" id="A0A4R6LUD7"/>